<dbReference type="InterPro" id="IPR036514">
    <property type="entry name" value="SGNH_hydro_sf"/>
</dbReference>
<feature type="chain" id="PRO_5040231850" evidence="1">
    <location>
        <begin position="32"/>
        <end position="342"/>
    </location>
</feature>
<feature type="signal peptide" evidence="1">
    <location>
        <begin position="1"/>
        <end position="31"/>
    </location>
</feature>
<keyword evidence="3" id="KW-1185">Reference proteome</keyword>
<dbReference type="EMBL" id="MU167226">
    <property type="protein sequence ID" value="KAG0149568.1"/>
    <property type="molecule type" value="Genomic_DNA"/>
</dbReference>
<dbReference type="SUPFAM" id="SSF52266">
    <property type="entry name" value="SGNH hydrolase"/>
    <property type="match status" value="1"/>
</dbReference>
<dbReference type="Pfam" id="PF00657">
    <property type="entry name" value="Lipase_GDSL"/>
    <property type="match status" value="1"/>
</dbReference>
<reference evidence="2" key="1">
    <citation type="submission" date="2013-11" db="EMBL/GenBank/DDBJ databases">
        <title>Genome sequence of the fusiform rust pathogen reveals effectors for host alternation and coevolution with pine.</title>
        <authorList>
            <consortium name="DOE Joint Genome Institute"/>
            <person name="Smith K."/>
            <person name="Pendleton A."/>
            <person name="Kubisiak T."/>
            <person name="Anderson C."/>
            <person name="Salamov A."/>
            <person name="Aerts A."/>
            <person name="Riley R."/>
            <person name="Clum A."/>
            <person name="Lindquist E."/>
            <person name="Ence D."/>
            <person name="Campbell M."/>
            <person name="Kronenberg Z."/>
            <person name="Feau N."/>
            <person name="Dhillon B."/>
            <person name="Hamelin R."/>
            <person name="Burleigh J."/>
            <person name="Smith J."/>
            <person name="Yandell M."/>
            <person name="Nelson C."/>
            <person name="Grigoriev I."/>
            <person name="Davis J."/>
        </authorList>
    </citation>
    <scope>NUCLEOTIDE SEQUENCE</scope>
    <source>
        <strain evidence="2">G11</strain>
    </source>
</reference>
<comment type="caution">
    <text evidence="2">The sequence shown here is derived from an EMBL/GenBank/DDBJ whole genome shotgun (WGS) entry which is preliminary data.</text>
</comment>
<dbReference type="AlphaFoldDB" id="A0A9P6NSQ0"/>
<dbReference type="Proteomes" id="UP000886653">
    <property type="component" value="Unassembled WGS sequence"/>
</dbReference>
<dbReference type="GO" id="GO:0016788">
    <property type="term" value="F:hydrolase activity, acting on ester bonds"/>
    <property type="evidence" value="ECO:0007669"/>
    <property type="project" value="InterPro"/>
</dbReference>
<evidence type="ECO:0000256" key="1">
    <source>
        <dbReference type="SAM" id="SignalP"/>
    </source>
</evidence>
<evidence type="ECO:0000313" key="2">
    <source>
        <dbReference type="EMBL" id="KAG0149568.1"/>
    </source>
</evidence>
<dbReference type="Gene3D" id="3.40.50.1110">
    <property type="entry name" value="SGNH hydrolase"/>
    <property type="match status" value="1"/>
</dbReference>
<organism evidence="2 3">
    <name type="scientific">Cronartium quercuum f. sp. fusiforme G11</name>
    <dbReference type="NCBI Taxonomy" id="708437"/>
    <lineage>
        <taxon>Eukaryota</taxon>
        <taxon>Fungi</taxon>
        <taxon>Dikarya</taxon>
        <taxon>Basidiomycota</taxon>
        <taxon>Pucciniomycotina</taxon>
        <taxon>Pucciniomycetes</taxon>
        <taxon>Pucciniales</taxon>
        <taxon>Coleosporiaceae</taxon>
        <taxon>Cronartium</taxon>
    </lineage>
</organism>
<gene>
    <name evidence="2" type="ORF">CROQUDRAFT_669100</name>
</gene>
<proteinExistence type="predicted"/>
<accession>A0A9P6NSQ0</accession>
<evidence type="ECO:0000313" key="3">
    <source>
        <dbReference type="Proteomes" id="UP000886653"/>
    </source>
</evidence>
<dbReference type="InterPro" id="IPR001087">
    <property type="entry name" value="GDSL"/>
</dbReference>
<name>A0A9P6NSQ0_9BASI</name>
<sequence length="342" mass="39356">MKSQLQGYFGTRTRTRCLVILLTSFLQVTISNPIARRDYHNTGKDYTSLVIFGDSYSAPPAVGGRYCNGPVWDEFLSISLSSPTKPVSRLNYAYNGAHINNRLTNNSVPDTSTQISDYLDELEASQRTEDPYAIAESRALHIIWIGINPLVYMWRDTELIDSKPDTLNKAFIDVSKRIDRQIVELSRQVNELVKNPHVNRLSPQFIVLTPPLLHTTQLVRIESRRRSGDDDRLTNSYIELMKEMRSYFGQTLFESIILKAQSINTKRRKLTVFDTVKFWNEVQNKPSQYGIISTEACLSDINQPPCKDPGHFEYWDQLHTTTAFHSEFSLILHQFVQELKDD</sequence>
<dbReference type="OrthoDB" id="1600564at2759"/>
<keyword evidence="1" id="KW-0732">Signal</keyword>
<protein>
    <submittedName>
        <fullName evidence="2">Uncharacterized protein</fullName>
    </submittedName>
</protein>